<protein>
    <submittedName>
        <fullName evidence="3">HNH endonuclease</fullName>
    </submittedName>
</protein>
<keyword evidence="3" id="KW-0378">Hydrolase</keyword>
<dbReference type="SUPFAM" id="SSF64496">
    <property type="entry name" value="DNA-binding domain of intron-encoded endonucleases"/>
    <property type="match status" value="1"/>
</dbReference>
<reference evidence="3" key="1">
    <citation type="journal article" date="2019" name="MBio">
        <title>Virus Genomes from Deep Sea Sediments Expand the Ocean Megavirome and Support Independent Origins of Viral Gigantism.</title>
        <authorList>
            <person name="Backstrom D."/>
            <person name="Yutin N."/>
            <person name="Jorgensen S.L."/>
            <person name="Dharamshi J."/>
            <person name="Homa F."/>
            <person name="Zaremba-Niedwiedzka K."/>
            <person name="Spang A."/>
            <person name="Wolf Y.I."/>
            <person name="Koonin E.V."/>
            <person name="Ettema T.J."/>
        </authorList>
    </citation>
    <scope>NUCLEOTIDE SEQUENCE</scope>
</reference>
<dbReference type="Gene3D" id="1.10.10.10">
    <property type="entry name" value="Winged helix-like DNA-binding domain superfamily/Winged helix DNA-binding domain"/>
    <property type="match status" value="1"/>
</dbReference>
<keyword evidence="3" id="KW-0255">Endonuclease</keyword>
<dbReference type="EMBL" id="MK500328">
    <property type="protein sequence ID" value="QBK85933.1"/>
    <property type="molecule type" value="Genomic_DNA"/>
</dbReference>
<organism evidence="3">
    <name type="scientific">Marseillevirus LCMAC101</name>
    <dbReference type="NCBI Taxonomy" id="2506602"/>
    <lineage>
        <taxon>Viruses</taxon>
        <taxon>Varidnaviria</taxon>
        <taxon>Bamfordvirae</taxon>
        <taxon>Nucleocytoviricota</taxon>
        <taxon>Megaviricetes</taxon>
        <taxon>Pimascovirales</taxon>
        <taxon>Pimascovirales incertae sedis</taxon>
        <taxon>Marseilleviridae</taxon>
    </lineage>
</organism>
<name>A0A481YRP3_9VIRU</name>
<dbReference type="GO" id="GO:0016788">
    <property type="term" value="F:hydrolase activity, acting on ester bonds"/>
    <property type="evidence" value="ECO:0007669"/>
    <property type="project" value="InterPro"/>
</dbReference>
<dbReference type="InterPro" id="IPR010902">
    <property type="entry name" value="NUMOD4"/>
</dbReference>
<dbReference type="Gene3D" id="3.90.75.20">
    <property type="match status" value="2"/>
</dbReference>
<feature type="domain" description="HNH nuclease" evidence="2">
    <location>
        <begin position="56"/>
        <end position="98"/>
    </location>
</feature>
<accession>A0A481YRP3</accession>
<dbReference type="Pfam" id="PF07463">
    <property type="entry name" value="NUMOD4"/>
    <property type="match status" value="1"/>
</dbReference>
<dbReference type="InterPro" id="IPR036388">
    <property type="entry name" value="WH-like_DNA-bd_sf"/>
</dbReference>
<evidence type="ECO:0000313" key="3">
    <source>
        <dbReference type="EMBL" id="QBK85933.1"/>
    </source>
</evidence>
<sequence>MEKWKKIPIEGYEQYQVSDEGTIKHKKTRKVQSNYSRGSYSAVSLGTGSDRKHFSIHRLVALAFIPNDDPKRTQVNHIDGDHYNNHVSNLEWATAKEDTKHALENKLSRGRSVKVRCLTKDGKEVGVFENIKLAAQATGANDRHISCVCRGKRNTTGGYKWEYVSEEYQENNISDTLEPEGKQYLDYDNYIWTEDGRCYSRRSSKYLREKKTPTGSIISCCLNGKKKDYSLHRVLAQIYVPNKHPHKYLYVIHLNGDKYDNRVSNLKWASGKEALGNKSVKSS</sequence>
<keyword evidence="3" id="KW-0540">Nuclease</keyword>
<dbReference type="SUPFAM" id="SSF54060">
    <property type="entry name" value="His-Me finger endonucleases"/>
    <property type="match status" value="2"/>
</dbReference>
<evidence type="ECO:0000259" key="2">
    <source>
        <dbReference type="Pfam" id="PF13392"/>
    </source>
</evidence>
<proteinExistence type="predicted"/>
<dbReference type="SMART" id="SM00497">
    <property type="entry name" value="IENR1"/>
    <property type="match status" value="1"/>
</dbReference>
<dbReference type="InterPro" id="IPR003615">
    <property type="entry name" value="HNH_nuc"/>
</dbReference>
<dbReference type="InterPro" id="IPR003647">
    <property type="entry name" value="Intron_nuc_1_rpt"/>
</dbReference>
<gene>
    <name evidence="3" type="ORF">LCMAC101_05280</name>
</gene>
<dbReference type="GO" id="GO:0004519">
    <property type="term" value="F:endonuclease activity"/>
    <property type="evidence" value="ECO:0007669"/>
    <property type="project" value="UniProtKB-KW"/>
</dbReference>
<feature type="domain" description="NUMOD4" evidence="1">
    <location>
        <begin position="2"/>
        <end position="32"/>
    </location>
</feature>
<dbReference type="Pfam" id="PF13392">
    <property type="entry name" value="HNH_3"/>
    <property type="match status" value="1"/>
</dbReference>
<dbReference type="InterPro" id="IPR044925">
    <property type="entry name" value="His-Me_finger_sf"/>
</dbReference>
<evidence type="ECO:0000259" key="1">
    <source>
        <dbReference type="Pfam" id="PF07463"/>
    </source>
</evidence>